<dbReference type="Proteomes" id="UP000318370">
    <property type="component" value="Unassembled WGS sequence"/>
</dbReference>
<evidence type="ECO:0000313" key="2">
    <source>
        <dbReference type="Proteomes" id="UP000318370"/>
    </source>
</evidence>
<proteinExistence type="predicted"/>
<reference evidence="1 2" key="1">
    <citation type="submission" date="2019-07" db="EMBL/GenBank/DDBJ databases">
        <authorList>
            <person name="Brisse S."/>
            <person name="Rodrigues C."/>
            <person name="Thorpe H."/>
        </authorList>
    </citation>
    <scope>NUCLEOTIDE SEQUENCE [LARGE SCALE GENOMIC DNA]</scope>
    <source>
        <strain evidence="1">SB6408</strain>
    </source>
</reference>
<organism evidence="1 2">
    <name type="scientific">Klebsiella spallanzanii</name>
    <dbReference type="NCBI Taxonomy" id="2587528"/>
    <lineage>
        <taxon>Bacteria</taxon>
        <taxon>Pseudomonadati</taxon>
        <taxon>Pseudomonadota</taxon>
        <taxon>Gammaproteobacteria</taxon>
        <taxon>Enterobacterales</taxon>
        <taxon>Enterobacteriaceae</taxon>
        <taxon>Klebsiella/Raoultella group</taxon>
        <taxon>Klebsiella</taxon>
    </lineage>
</organism>
<dbReference type="RefSeq" id="WP_142462028.1">
    <property type="nucleotide sequence ID" value="NZ_CABGHF010000003.1"/>
</dbReference>
<accession>A0A564I5I0</accession>
<gene>
    <name evidence="1" type="ORF">SB6408_03601</name>
</gene>
<dbReference type="EMBL" id="CABGHF010000003">
    <property type="protein sequence ID" value="VUS40816.1"/>
    <property type="molecule type" value="Genomic_DNA"/>
</dbReference>
<evidence type="ECO:0000313" key="1">
    <source>
        <dbReference type="EMBL" id="VUS40816.1"/>
    </source>
</evidence>
<protein>
    <submittedName>
        <fullName evidence="1">Uncharacterized protein</fullName>
    </submittedName>
</protein>
<sequence length="255" mass="29107">MSKIERNVWKLNNIPPLEHCSIFRAQKLLNCEVEDLLHWHDIGAINLCIKLANITGTLNIAITQNKDMTTDKHNLYGSNQINMLKKTEDIWSQYSRVDSVLELKDSVSAIETHNGHHAIQIQLKAIVSGLWYAASKNLVDLLERPEHNHFAQEVSAINPKNNTIFCHFSPDDNSKMPISLNKVYITGKDVEKIFEHTISSRPLQLTRDATIILNKKVITKPQFTLQNKTLGDFINEFIKLNPAPDNQSVYDDENL</sequence>
<name>A0A564I5I0_9ENTR</name>
<dbReference type="AlphaFoldDB" id="A0A564I5I0"/>